<dbReference type="AlphaFoldDB" id="A0A1L9B5K6"/>
<gene>
    <name evidence="3" type="ORF">BON30_29220</name>
</gene>
<accession>A0A1L9B5K6</accession>
<keyword evidence="1" id="KW-0812">Transmembrane</keyword>
<evidence type="ECO:0000313" key="4">
    <source>
        <dbReference type="Proteomes" id="UP000182229"/>
    </source>
</evidence>
<sequence length="269" mass="28751">MGSRQRSSSASLLAVLLVVPLAVHARGVQGSKTVEDNLASVTRLYEALEYERALEQIEQAKRMVPGVEASVALVLYEGIILAEMIRMDEANRAFRAALFLRPDAKLPVVVSPKLKKHFESARAEVNREMELMRDMRDAKQRHETAITQWETRPGVQPPPETISSSRSRALLPTIVGGVLLAAGGVSYGLARSELSKLRGDDPRLATYADAQASASRGKTFQTMSLGLAGAGVVGLGVAAGLYLLGGPSQPMALGVSTDGTSAFVHGSWQ</sequence>
<keyword evidence="1" id="KW-0472">Membrane</keyword>
<name>A0A1L9B5K6_9BACT</name>
<dbReference type="Proteomes" id="UP000182229">
    <property type="component" value="Unassembled WGS sequence"/>
</dbReference>
<keyword evidence="4" id="KW-1185">Reference proteome</keyword>
<organism evidence="3 4">
    <name type="scientific">Cystobacter ferrugineus</name>
    <dbReference type="NCBI Taxonomy" id="83449"/>
    <lineage>
        <taxon>Bacteria</taxon>
        <taxon>Pseudomonadati</taxon>
        <taxon>Myxococcota</taxon>
        <taxon>Myxococcia</taxon>
        <taxon>Myxococcales</taxon>
        <taxon>Cystobacterineae</taxon>
        <taxon>Archangiaceae</taxon>
        <taxon>Cystobacter</taxon>
    </lineage>
</organism>
<reference evidence="3 4" key="2">
    <citation type="submission" date="2016-12" db="EMBL/GenBank/DDBJ databases">
        <title>Draft Genome Sequence of Cystobacter ferrugineus Strain Cbfe23.</title>
        <authorList>
            <person name="Akbar S."/>
            <person name="Dowd S.E."/>
            <person name="Stevens D.C."/>
        </authorList>
    </citation>
    <scope>NUCLEOTIDE SEQUENCE [LARGE SCALE GENOMIC DNA]</scope>
    <source>
        <strain evidence="3 4">Cbfe23</strain>
    </source>
</reference>
<evidence type="ECO:0000313" key="3">
    <source>
        <dbReference type="EMBL" id="OJH37532.1"/>
    </source>
</evidence>
<evidence type="ECO:0008006" key="5">
    <source>
        <dbReference type="Google" id="ProtNLM"/>
    </source>
</evidence>
<feature type="signal peptide" evidence="2">
    <location>
        <begin position="1"/>
        <end position="25"/>
    </location>
</feature>
<evidence type="ECO:0000256" key="1">
    <source>
        <dbReference type="SAM" id="Phobius"/>
    </source>
</evidence>
<reference evidence="4" key="1">
    <citation type="submission" date="2016-11" db="EMBL/GenBank/DDBJ databases">
        <authorList>
            <person name="Shukria A."/>
            <person name="Stevens D.C."/>
        </authorList>
    </citation>
    <scope>NUCLEOTIDE SEQUENCE [LARGE SCALE GENOMIC DNA]</scope>
    <source>
        <strain evidence="4">Cbfe23</strain>
    </source>
</reference>
<feature type="chain" id="PRO_5013018912" description="Tetratricopeptide repeat protein" evidence="2">
    <location>
        <begin position="26"/>
        <end position="269"/>
    </location>
</feature>
<keyword evidence="2" id="KW-0732">Signal</keyword>
<protein>
    <recommendedName>
        <fullName evidence="5">Tetratricopeptide repeat protein</fullName>
    </recommendedName>
</protein>
<dbReference type="STRING" id="83449.BON30_29220"/>
<proteinExistence type="predicted"/>
<feature type="transmembrane region" description="Helical" evidence="1">
    <location>
        <begin position="225"/>
        <end position="244"/>
    </location>
</feature>
<evidence type="ECO:0000256" key="2">
    <source>
        <dbReference type="SAM" id="SignalP"/>
    </source>
</evidence>
<dbReference type="EMBL" id="MPIN01000008">
    <property type="protein sequence ID" value="OJH37532.1"/>
    <property type="molecule type" value="Genomic_DNA"/>
</dbReference>
<comment type="caution">
    <text evidence="3">The sequence shown here is derived from an EMBL/GenBank/DDBJ whole genome shotgun (WGS) entry which is preliminary data.</text>
</comment>
<keyword evidence="1" id="KW-1133">Transmembrane helix</keyword>